<accession>A0ABV8K630</accession>
<evidence type="ECO:0000313" key="1">
    <source>
        <dbReference type="EMBL" id="MFC4101417.1"/>
    </source>
</evidence>
<proteinExistence type="predicted"/>
<gene>
    <name evidence="1" type="ORF">ACFOZ8_17380</name>
</gene>
<dbReference type="EMBL" id="JBHSAM010000028">
    <property type="protein sequence ID" value="MFC4101417.1"/>
    <property type="molecule type" value="Genomic_DNA"/>
</dbReference>
<evidence type="ECO:0000313" key="2">
    <source>
        <dbReference type="Proteomes" id="UP001595715"/>
    </source>
</evidence>
<keyword evidence="2" id="KW-1185">Reference proteome</keyword>
<sequence>MARKKTFVRTSKDGLVPVRVLRRVARKMLPFYRAIAVHPSYAAKWSKAVAGTDLDKMARLLRAASPHISFEQLGTNSIGYFVAFPSGDSRFVLTNGTTILPGSAQSVFEARIHRAIARAVLPLYAKLAHDCKFAAAFNKAVRRSNDALVRAMVRSLVRTPALIAIGTGTEEGGVSLTFKYHSTEFVYRNLLFLDTE</sequence>
<dbReference type="Proteomes" id="UP001595715">
    <property type="component" value="Unassembled WGS sequence"/>
</dbReference>
<comment type="caution">
    <text evidence="1">The sequence shown here is derived from an EMBL/GenBank/DDBJ whole genome shotgun (WGS) entry which is preliminary data.</text>
</comment>
<name>A0ABV8K630_9BACL</name>
<reference evidence="2" key="1">
    <citation type="journal article" date="2019" name="Int. J. Syst. Evol. Microbiol.">
        <title>The Global Catalogue of Microorganisms (GCM) 10K type strain sequencing project: providing services to taxonomists for standard genome sequencing and annotation.</title>
        <authorList>
            <consortium name="The Broad Institute Genomics Platform"/>
            <consortium name="The Broad Institute Genome Sequencing Center for Infectious Disease"/>
            <person name="Wu L."/>
            <person name="Ma J."/>
        </authorList>
    </citation>
    <scope>NUCLEOTIDE SEQUENCE [LARGE SCALE GENOMIC DNA]</scope>
    <source>
        <strain evidence="2">IBRC-M 10987</strain>
    </source>
</reference>
<protein>
    <submittedName>
        <fullName evidence="1">Uncharacterized protein</fullName>
    </submittedName>
</protein>
<organism evidence="1 2">
    <name type="scientific">Paenibacillus xanthanilyticus</name>
    <dbReference type="NCBI Taxonomy" id="1783531"/>
    <lineage>
        <taxon>Bacteria</taxon>
        <taxon>Bacillati</taxon>
        <taxon>Bacillota</taxon>
        <taxon>Bacilli</taxon>
        <taxon>Bacillales</taxon>
        <taxon>Paenibacillaceae</taxon>
        <taxon>Paenibacillus</taxon>
    </lineage>
</organism>
<dbReference type="RefSeq" id="WP_377720033.1">
    <property type="nucleotide sequence ID" value="NZ_JBHSAM010000028.1"/>
</dbReference>